<dbReference type="Gene3D" id="1.10.8.10">
    <property type="entry name" value="DNA helicase RuvA subunit, C-terminal domain"/>
    <property type="match status" value="1"/>
</dbReference>
<name>A0ABR0DXX4_ZASCE</name>
<comment type="caution">
    <text evidence="4">The sequence shown here is derived from an EMBL/GenBank/DDBJ whole genome shotgun (WGS) entry which is preliminary data.</text>
</comment>
<dbReference type="InterPro" id="IPR003892">
    <property type="entry name" value="CUE"/>
</dbReference>
<feature type="compositionally biased region" description="Polar residues" evidence="1">
    <location>
        <begin position="355"/>
        <end position="370"/>
    </location>
</feature>
<dbReference type="PROSITE" id="PS51140">
    <property type="entry name" value="CUE"/>
    <property type="match status" value="1"/>
</dbReference>
<dbReference type="SUPFAM" id="SSF46934">
    <property type="entry name" value="UBA-like"/>
    <property type="match status" value="2"/>
</dbReference>
<dbReference type="PANTHER" id="PTHR39596:SF2">
    <property type="entry name" value="HET DOMAIN PROTEIN (AFU_ORTHOLOGUE AFUA_1G17550)-RELATED"/>
    <property type="match status" value="1"/>
</dbReference>
<dbReference type="PANTHER" id="PTHR39596">
    <property type="match status" value="1"/>
</dbReference>
<dbReference type="EMBL" id="JAXOVC010000015">
    <property type="protein sequence ID" value="KAK4494019.1"/>
    <property type="molecule type" value="Genomic_DNA"/>
</dbReference>
<gene>
    <name evidence="4" type="ORF">PRZ48_015205</name>
</gene>
<organism evidence="4 5">
    <name type="scientific">Zasmidium cellare</name>
    <name type="common">Wine cellar mold</name>
    <name type="synonym">Racodium cellare</name>
    <dbReference type="NCBI Taxonomy" id="395010"/>
    <lineage>
        <taxon>Eukaryota</taxon>
        <taxon>Fungi</taxon>
        <taxon>Dikarya</taxon>
        <taxon>Ascomycota</taxon>
        <taxon>Pezizomycotina</taxon>
        <taxon>Dothideomycetes</taxon>
        <taxon>Dothideomycetidae</taxon>
        <taxon>Mycosphaerellales</taxon>
        <taxon>Mycosphaerellaceae</taxon>
        <taxon>Zasmidium</taxon>
    </lineage>
</organism>
<proteinExistence type="predicted"/>
<feature type="region of interest" description="Disordered" evidence="1">
    <location>
        <begin position="337"/>
        <end position="400"/>
    </location>
</feature>
<dbReference type="Proteomes" id="UP001305779">
    <property type="component" value="Unassembled WGS sequence"/>
</dbReference>
<keyword evidence="2" id="KW-0472">Membrane</keyword>
<evidence type="ECO:0000256" key="1">
    <source>
        <dbReference type="SAM" id="MobiDB-lite"/>
    </source>
</evidence>
<sequence length="1374" mass="155181">MGKGKQEAIGHGHHEKDSRDELVARVQEIYPHLGRGFILKLLIHYHDDVRQLANDLQDNSLPAHLSALDWSEQTTTNAIHDAPLRQQSDVYFRESASAKSESDVSGLDLDEECRRAGKKPHYCANPDQGEFRAKLLINDAIDMALISQLHFLCSNFDAELFWQLEEFDEFDDEYKAFIAEVLPAVLSMYDATQDWCRQTEPNARIRTASLDSYCASPLREAKASQELDEEPAPLLVETTEEAKHDRMQTELAPAGYSEHICEERQERPGHSGIPYRQKLASQVQGSYPDLGACFLRRLLNKYQDCSSLERQLVFDRSEHSIQNEGFVQTTIGRDCASETALPSPDEPMMSGGLGQPTSPSSEEMSTASDNSDCEIESGPQPSAMSRSHFDSAEAGPSSHVELPQGIATVLEGIRRILEASSQDTLPATDSSLPLWDRCIEWIQEKEQDDYLDFEETEGRWTKSNVKQGQDDDFDFEEAKRRFEEIKLKQEQAGLQSCDVFRLNTALRVQQAIPELGLGFIMKLIDEYMDDWRQVIEDCKKASLPPKLAVLDRFEQLPSAFAELLPTLELFGELEAPSVDELRFTMLSRGWCPHQVDYFVALHSRQELIKFATQDRRRNRPESHEACLAETRCIAYNTPPGRPYDTAHTTICQELHLDCHMVKIPEEELLNIIRTGGVPLISIAEDATHRLFLRVHRRGFRSNYATVSHVWADGLGNPLGNSLPVCQVRRIQSALNWITDTQRERGKGRQQFADQLADDHVDRKLFDRGKYGMVWMDTLCIPVGKGHESLRTQCIDAMASIYAGSSAVIVLDKELMRTKLPSNPRLTIAPSVWMSRSWTLQEAILPATCVFEFMDGYYAPPRGLTSFGLRRTNGASLIEGLLRADYSQTQQDFDEIDDDVPLDALAADFHRLRDAFCVPKKRFKEPVTGTTRIHSFISTWNALVGRGTTMTDDLYVVLASCLDFKLRQFRHWSTTEEKMHRMIFSQDLLPCSLFFNPGPRLTAGEHHYNRWVPSKVSNHLLTHGSTFSLPRPGISKYSDQGMRLTLHLGPDISAFLVDGIVGPLLRYNMVAGKSIYRIESILAEHDDFNFEGCIATCILMEATSSFNRSVTHGACFAVTTLHEPSASDSRSLEMIYHCPILVTSVGSKDIALDEDVDVPEFPAHDMSPAHQPFVKFSPIRDSKPLKRQGAVSDTAYMKAIITTCMLVPFFAVSLWLILAFIVIVVGLIRLVMGYETGGFIDFFSDISGSMLQIAVAILAPFFWWAKYLDKWNPPSVWLGFLVWALLALLSLGVPLLLFIGAWILFSVTLGYAVVRLSDYIFLYQSYDDNTVAQKILRLAKAVSRSPYDGLRVLVTRLRESPRRERVVEEIDLHAR</sequence>
<feature type="transmembrane region" description="Helical" evidence="2">
    <location>
        <begin position="1204"/>
        <end position="1229"/>
    </location>
</feature>
<feature type="transmembrane region" description="Helical" evidence="2">
    <location>
        <begin position="1276"/>
        <end position="1304"/>
    </location>
</feature>
<reference evidence="4 5" key="1">
    <citation type="journal article" date="2023" name="G3 (Bethesda)">
        <title>A chromosome-level genome assembly of Zasmidium syzygii isolated from banana leaves.</title>
        <authorList>
            <person name="van Westerhoven A.C."/>
            <person name="Mehrabi R."/>
            <person name="Talebi R."/>
            <person name="Steentjes M.B.F."/>
            <person name="Corcolon B."/>
            <person name="Chong P.A."/>
            <person name="Kema G.H.J."/>
            <person name="Seidl M.F."/>
        </authorList>
    </citation>
    <scope>NUCLEOTIDE SEQUENCE [LARGE SCALE GENOMIC DNA]</scope>
    <source>
        <strain evidence="4 5">P124</strain>
    </source>
</reference>
<keyword evidence="2" id="KW-0812">Transmembrane</keyword>
<dbReference type="InterPro" id="IPR009060">
    <property type="entry name" value="UBA-like_sf"/>
</dbReference>
<evidence type="ECO:0000259" key="3">
    <source>
        <dbReference type="PROSITE" id="PS51140"/>
    </source>
</evidence>
<evidence type="ECO:0000313" key="5">
    <source>
        <dbReference type="Proteomes" id="UP001305779"/>
    </source>
</evidence>
<protein>
    <recommendedName>
        <fullName evidence="3">CUE domain-containing protein</fullName>
    </recommendedName>
</protein>
<feature type="transmembrane region" description="Helical" evidence="2">
    <location>
        <begin position="1241"/>
        <end position="1264"/>
    </location>
</feature>
<keyword evidence="5" id="KW-1185">Reference proteome</keyword>
<evidence type="ECO:0000313" key="4">
    <source>
        <dbReference type="EMBL" id="KAK4494019.1"/>
    </source>
</evidence>
<feature type="domain" description="CUE" evidence="3">
    <location>
        <begin position="18"/>
        <end position="61"/>
    </location>
</feature>
<keyword evidence="2" id="KW-1133">Transmembrane helix</keyword>
<accession>A0ABR0DXX4</accession>
<evidence type="ECO:0000256" key="2">
    <source>
        <dbReference type="SAM" id="Phobius"/>
    </source>
</evidence>